<keyword evidence="4 7" id="KW-1133">Transmembrane helix</keyword>
<protein>
    <submittedName>
        <fullName evidence="9">Protease modulator HflK</fullName>
    </submittedName>
</protein>
<evidence type="ECO:0000256" key="3">
    <source>
        <dbReference type="ARBA" id="ARBA00022692"/>
    </source>
</evidence>
<name>A0ABV7EQU2_9GAMM</name>
<feature type="domain" description="Band 7" evidence="8">
    <location>
        <begin position="79"/>
        <end position="294"/>
    </location>
</feature>
<dbReference type="InterPro" id="IPR001972">
    <property type="entry name" value="Stomatin_HflK_fam"/>
</dbReference>
<proteinExistence type="inferred from homology"/>
<evidence type="ECO:0000256" key="5">
    <source>
        <dbReference type="ARBA" id="ARBA00023136"/>
    </source>
</evidence>
<dbReference type="SMART" id="SM00244">
    <property type="entry name" value="PHB"/>
    <property type="match status" value="1"/>
</dbReference>
<dbReference type="Gene3D" id="3.30.479.30">
    <property type="entry name" value="Band 7 domain"/>
    <property type="match status" value="1"/>
</dbReference>
<evidence type="ECO:0000256" key="7">
    <source>
        <dbReference type="SAM" id="Phobius"/>
    </source>
</evidence>
<evidence type="ECO:0000256" key="4">
    <source>
        <dbReference type="ARBA" id="ARBA00022989"/>
    </source>
</evidence>
<accession>A0ABV7EQU2</accession>
<evidence type="ECO:0000256" key="2">
    <source>
        <dbReference type="ARBA" id="ARBA00006971"/>
    </source>
</evidence>
<sequence>MAWNEPGKGQDPWGGGNKNGNGPPDLDQIWRKLRARFSGNNSGNGSGNRNGGSGGGVGGPSPAVFMFLIPIAVVVWLATGMYVVQPGEKGVVLRFGDYTTTQGPGWHWHLPYPIDRVYKVDTQQVRRAGNRAVMLTKDENIVEVEVAVQYRISDANNYLFQLREPDQTVEQVLRSAVREVVGTSRMNQVIQEGVQVEQLEDKALQNVDLKENSGQPAEKDALQDVDDELVDQIKKQQQNYPEITDRSRALLPENVRKIVQTALSSYKAGIDIVAVNVQYSQPPEQVQSAFEEAIKAREEEERKKNIARAYARDIVARAQGERARIALDARGYKQQKIQRATGDASRFTELLTQYEKAPEVTRERLYLEGMSDVLSNSNLILAEQGNGGPLMYLPLEKMLDDARRNKAAENAANNGANSSGDVNIPSMPSSDDDSGSSSSSSASDNYRSRDRNS</sequence>
<dbReference type="InterPro" id="IPR020980">
    <property type="entry name" value="Membrane_HflK_N"/>
</dbReference>
<feature type="region of interest" description="Disordered" evidence="6">
    <location>
        <begin position="408"/>
        <end position="453"/>
    </location>
</feature>
<dbReference type="SUPFAM" id="SSF117892">
    <property type="entry name" value="Band 7/SPFH domain"/>
    <property type="match status" value="1"/>
</dbReference>
<dbReference type="InterPro" id="IPR001107">
    <property type="entry name" value="Band_7"/>
</dbReference>
<dbReference type="InterPro" id="IPR036013">
    <property type="entry name" value="Band_7/SPFH_dom_sf"/>
</dbReference>
<keyword evidence="5 7" id="KW-0472">Membrane</keyword>
<dbReference type="Pfam" id="PF12221">
    <property type="entry name" value="HflK_N"/>
    <property type="match status" value="1"/>
</dbReference>
<organism evidence="9 10">
    <name type="scientific">Salinisphaera aquimarina</name>
    <dbReference type="NCBI Taxonomy" id="2094031"/>
    <lineage>
        <taxon>Bacteria</taxon>
        <taxon>Pseudomonadati</taxon>
        <taxon>Pseudomonadota</taxon>
        <taxon>Gammaproteobacteria</taxon>
        <taxon>Salinisphaerales</taxon>
        <taxon>Salinisphaeraceae</taxon>
        <taxon>Salinisphaera</taxon>
    </lineage>
</organism>
<feature type="transmembrane region" description="Helical" evidence="7">
    <location>
        <begin position="63"/>
        <end position="84"/>
    </location>
</feature>
<dbReference type="InterPro" id="IPR050710">
    <property type="entry name" value="Band7/mec-2_domain"/>
</dbReference>
<comment type="subcellular location">
    <subcellularLocation>
        <location evidence="1">Membrane</location>
        <topology evidence="1">Single-pass membrane protein</topology>
    </subcellularLocation>
</comment>
<gene>
    <name evidence="9" type="primary">hflK</name>
    <name evidence="9" type="ORF">ACFOSU_14375</name>
</gene>
<keyword evidence="10" id="KW-1185">Reference proteome</keyword>
<evidence type="ECO:0000256" key="1">
    <source>
        <dbReference type="ARBA" id="ARBA00004167"/>
    </source>
</evidence>
<dbReference type="RefSeq" id="WP_380690621.1">
    <property type="nucleotide sequence ID" value="NZ_JBHRSS010000006.1"/>
</dbReference>
<feature type="compositionally biased region" description="Low complexity" evidence="6">
    <location>
        <begin position="435"/>
        <end position="445"/>
    </location>
</feature>
<evidence type="ECO:0000259" key="8">
    <source>
        <dbReference type="SMART" id="SM00244"/>
    </source>
</evidence>
<dbReference type="InterPro" id="IPR010201">
    <property type="entry name" value="HflK"/>
</dbReference>
<dbReference type="PANTHER" id="PTHR43327:SF2">
    <property type="entry name" value="MODULATOR OF FTSH PROTEASE HFLK"/>
    <property type="match status" value="1"/>
</dbReference>
<feature type="compositionally biased region" description="Low complexity" evidence="6">
    <location>
        <begin position="408"/>
        <end position="423"/>
    </location>
</feature>
<comment type="caution">
    <text evidence="9">The sequence shown here is derived from an EMBL/GenBank/DDBJ whole genome shotgun (WGS) entry which is preliminary data.</text>
</comment>
<reference evidence="10" key="1">
    <citation type="journal article" date="2019" name="Int. J. Syst. Evol. Microbiol.">
        <title>The Global Catalogue of Microorganisms (GCM) 10K type strain sequencing project: providing services to taxonomists for standard genome sequencing and annotation.</title>
        <authorList>
            <consortium name="The Broad Institute Genomics Platform"/>
            <consortium name="The Broad Institute Genome Sequencing Center for Infectious Disease"/>
            <person name="Wu L."/>
            <person name="Ma J."/>
        </authorList>
    </citation>
    <scope>NUCLEOTIDE SEQUENCE [LARGE SCALE GENOMIC DNA]</scope>
    <source>
        <strain evidence="10">KCTC 52640</strain>
    </source>
</reference>
<keyword evidence="9" id="KW-0645">Protease</keyword>
<evidence type="ECO:0000313" key="9">
    <source>
        <dbReference type="EMBL" id="MFC3105064.1"/>
    </source>
</evidence>
<dbReference type="Proteomes" id="UP001595462">
    <property type="component" value="Unassembled WGS sequence"/>
</dbReference>
<dbReference type="GO" id="GO:0006508">
    <property type="term" value="P:proteolysis"/>
    <property type="evidence" value="ECO:0007669"/>
    <property type="project" value="UniProtKB-KW"/>
</dbReference>
<feature type="region of interest" description="Disordered" evidence="6">
    <location>
        <begin position="1"/>
        <end position="27"/>
    </location>
</feature>
<keyword evidence="3 7" id="KW-0812">Transmembrane</keyword>
<dbReference type="EMBL" id="JBHRSS010000006">
    <property type="protein sequence ID" value="MFC3105064.1"/>
    <property type="molecule type" value="Genomic_DNA"/>
</dbReference>
<dbReference type="CDD" id="cd03404">
    <property type="entry name" value="SPFH_HflK"/>
    <property type="match status" value="1"/>
</dbReference>
<dbReference type="PRINTS" id="PR00721">
    <property type="entry name" value="STOMATIN"/>
</dbReference>
<evidence type="ECO:0000256" key="6">
    <source>
        <dbReference type="SAM" id="MobiDB-lite"/>
    </source>
</evidence>
<dbReference type="GO" id="GO:0008233">
    <property type="term" value="F:peptidase activity"/>
    <property type="evidence" value="ECO:0007669"/>
    <property type="project" value="UniProtKB-KW"/>
</dbReference>
<evidence type="ECO:0000313" key="10">
    <source>
        <dbReference type="Proteomes" id="UP001595462"/>
    </source>
</evidence>
<dbReference type="Pfam" id="PF01145">
    <property type="entry name" value="Band_7"/>
    <property type="match status" value="1"/>
</dbReference>
<keyword evidence="9" id="KW-0378">Hydrolase</keyword>
<comment type="similarity">
    <text evidence="2">Belongs to the band 7/mec-2 family. HflK subfamily.</text>
</comment>
<dbReference type="PANTHER" id="PTHR43327">
    <property type="entry name" value="STOMATIN-LIKE PROTEIN 2, MITOCHONDRIAL"/>
    <property type="match status" value="1"/>
</dbReference>